<dbReference type="Pfam" id="PF06964">
    <property type="entry name" value="Alpha-L-AF_C"/>
    <property type="match status" value="1"/>
</dbReference>
<dbReference type="SUPFAM" id="SSF51445">
    <property type="entry name" value="(Trans)glycosidases"/>
    <property type="match status" value="1"/>
</dbReference>
<organism evidence="10 11">
    <name type="scientific">Emericellopsis atlantica</name>
    <dbReference type="NCBI Taxonomy" id="2614577"/>
    <lineage>
        <taxon>Eukaryota</taxon>
        <taxon>Fungi</taxon>
        <taxon>Dikarya</taxon>
        <taxon>Ascomycota</taxon>
        <taxon>Pezizomycotina</taxon>
        <taxon>Sordariomycetes</taxon>
        <taxon>Hypocreomycetidae</taxon>
        <taxon>Hypocreales</taxon>
        <taxon>Bionectriaceae</taxon>
        <taxon>Emericellopsis</taxon>
    </lineage>
</organism>
<dbReference type="Pfam" id="PF22848">
    <property type="entry name" value="ASD1_dom"/>
    <property type="match status" value="1"/>
</dbReference>
<dbReference type="GO" id="GO:0046556">
    <property type="term" value="F:alpha-L-arabinofuranosidase activity"/>
    <property type="evidence" value="ECO:0007669"/>
    <property type="project" value="UniProtKB-EC"/>
</dbReference>
<comment type="caution">
    <text evidence="10">The sequence shown here is derived from an EMBL/GenBank/DDBJ whole genome shotgun (WGS) entry which is preliminary data.</text>
</comment>
<evidence type="ECO:0000256" key="3">
    <source>
        <dbReference type="ARBA" id="ARBA00007186"/>
    </source>
</evidence>
<evidence type="ECO:0000256" key="8">
    <source>
        <dbReference type="SAM" id="SignalP"/>
    </source>
</evidence>
<keyword evidence="6 10" id="KW-0378">Hydrolase</keyword>
<dbReference type="OrthoDB" id="406864at2759"/>
<dbReference type="EMBL" id="MU251280">
    <property type="protein sequence ID" value="KAG9250252.1"/>
    <property type="molecule type" value="Genomic_DNA"/>
</dbReference>
<evidence type="ECO:0000256" key="4">
    <source>
        <dbReference type="ARBA" id="ARBA00012670"/>
    </source>
</evidence>
<evidence type="ECO:0000313" key="10">
    <source>
        <dbReference type="EMBL" id="KAG9250252.1"/>
    </source>
</evidence>
<keyword evidence="11" id="KW-1185">Reference proteome</keyword>
<dbReference type="InterPro" id="IPR013780">
    <property type="entry name" value="Glyco_hydro_b"/>
</dbReference>
<dbReference type="RefSeq" id="XP_046114176.1">
    <property type="nucleotide sequence ID" value="XM_046259404.1"/>
</dbReference>
<protein>
    <recommendedName>
        <fullName evidence="4">non-reducing end alpha-L-arabinofuranosidase</fullName>
        <ecNumber evidence="4">3.2.1.55</ecNumber>
    </recommendedName>
</protein>
<comment type="similarity">
    <text evidence="3">Belongs to the glycosyl hydrolase 51 family.</text>
</comment>
<evidence type="ECO:0000256" key="1">
    <source>
        <dbReference type="ARBA" id="ARBA00001462"/>
    </source>
</evidence>
<feature type="domain" description="Alpha-L-arabinofuranosidase C-terminal" evidence="9">
    <location>
        <begin position="472"/>
        <end position="645"/>
    </location>
</feature>
<dbReference type="AlphaFoldDB" id="A0A9P7ZEE0"/>
<comment type="pathway">
    <text evidence="2">Glycan metabolism; L-arabinan degradation.</text>
</comment>
<evidence type="ECO:0000256" key="2">
    <source>
        <dbReference type="ARBA" id="ARBA00004834"/>
    </source>
</evidence>
<dbReference type="InterPro" id="IPR010720">
    <property type="entry name" value="Alpha-L-AF_C"/>
</dbReference>
<evidence type="ECO:0000256" key="5">
    <source>
        <dbReference type="ARBA" id="ARBA00022729"/>
    </source>
</evidence>
<dbReference type="SMART" id="SM00813">
    <property type="entry name" value="Alpha-L-AF_C"/>
    <property type="match status" value="1"/>
</dbReference>
<keyword evidence="5 8" id="KW-0732">Signal</keyword>
<evidence type="ECO:0000313" key="11">
    <source>
        <dbReference type="Proteomes" id="UP000887229"/>
    </source>
</evidence>
<gene>
    <name evidence="10" type="ORF">F5Z01DRAFT_378419</name>
</gene>
<sequence length="673" mass="74166">MRSFILSLALPLANAFTINVASSGGNATSGKQYGFLHEDINNSGDGGIYAELIRNRAFQYSDAYPLSLDGWRPVGNAKLNTSRLDEPLSDALPVSVNVSPRKSNCTPRRGAAGNGNIGLLNEGWWGMAVEEKTYTGSFWVYGGYEGVFTAELRSDLEEDVVFGSVEIESEAQEGKWVEHTFELVPESNAPNSNNTFALTFDPAGLTDDSLNFNLISLFPPTYKNRKNGLRVDIAEALAQLHPSMLRFPGGNMLEGETNKTYWDWKDTLGPLKDRPGFPGVWGYQQTHGLGLVEYLEWAQDMDLDIVIGVWAGLALNGDITPKDELQPFIDDALNQIEFIRGPADSTWGSVRASLGHPDPWPLHYVEVGNEDWLAGGDAGWESYQEYRFPMFMKAIREAYPDITVISSGATSDGYDIPAPGIGDYHPYREPDALVEEFDMFDNQPIGHIIGEVAATHPNGGIGWDGDLMPFPWWIGSVGEAVSLIGYERNADRIPATCYAPVLRSMDRWQWAVTLVQFAADPKLTTRSTSWYVWELFAAHPMTHTLPAEGELDPLFYVSGTNEDKQSFIWKAAVYNTTDHADVPVSLSFEGVEPGTKATLTVLTNIEGDPYAYNDPHEGNNIVGSTVTTVEAGDDGAFEFELPELSVALLDTAQEDVQARDTIDAREPSKSWRA</sequence>
<dbReference type="EC" id="3.2.1.55" evidence="4"/>
<feature type="signal peptide" evidence="8">
    <location>
        <begin position="1"/>
        <end position="15"/>
    </location>
</feature>
<comment type="catalytic activity">
    <reaction evidence="1">
        <text>Hydrolysis of terminal non-reducing alpha-L-arabinofuranoside residues in alpha-L-arabinosides.</text>
        <dbReference type="EC" id="3.2.1.55"/>
    </reaction>
</comment>
<proteinExistence type="inferred from homology"/>
<dbReference type="Proteomes" id="UP000887229">
    <property type="component" value="Unassembled WGS sequence"/>
</dbReference>
<feature type="chain" id="PRO_5040123542" description="non-reducing end alpha-L-arabinofuranosidase" evidence="8">
    <location>
        <begin position="16"/>
        <end position="673"/>
    </location>
</feature>
<keyword evidence="7" id="KW-0325">Glycoprotein</keyword>
<evidence type="ECO:0000256" key="6">
    <source>
        <dbReference type="ARBA" id="ARBA00022801"/>
    </source>
</evidence>
<dbReference type="Gene3D" id="3.20.20.80">
    <property type="entry name" value="Glycosidases"/>
    <property type="match status" value="1"/>
</dbReference>
<dbReference type="InterPro" id="IPR055235">
    <property type="entry name" value="ASD1_cat"/>
</dbReference>
<dbReference type="InterPro" id="IPR051563">
    <property type="entry name" value="Glycosyl_Hydrolase_51"/>
</dbReference>
<dbReference type="Gene3D" id="2.60.40.1180">
    <property type="entry name" value="Golgi alpha-mannosidase II"/>
    <property type="match status" value="1"/>
</dbReference>
<evidence type="ECO:0000256" key="7">
    <source>
        <dbReference type="ARBA" id="ARBA00023180"/>
    </source>
</evidence>
<evidence type="ECO:0000259" key="9">
    <source>
        <dbReference type="SMART" id="SM00813"/>
    </source>
</evidence>
<dbReference type="PANTHER" id="PTHR31776:SF0">
    <property type="entry name" value="ALPHA-L-ARABINOFURANOSIDASE 1"/>
    <property type="match status" value="1"/>
</dbReference>
<reference evidence="10" key="1">
    <citation type="journal article" date="2021" name="IMA Fungus">
        <title>Genomic characterization of three marine fungi, including Emericellopsis atlantica sp. nov. with signatures of a generalist lifestyle and marine biomass degradation.</title>
        <authorList>
            <person name="Hagestad O.C."/>
            <person name="Hou L."/>
            <person name="Andersen J.H."/>
            <person name="Hansen E.H."/>
            <person name="Altermark B."/>
            <person name="Li C."/>
            <person name="Kuhnert E."/>
            <person name="Cox R.J."/>
            <person name="Crous P.W."/>
            <person name="Spatafora J.W."/>
            <person name="Lail K."/>
            <person name="Amirebrahimi M."/>
            <person name="Lipzen A."/>
            <person name="Pangilinan J."/>
            <person name="Andreopoulos W."/>
            <person name="Hayes R.D."/>
            <person name="Ng V."/>
            <person name="Grigoriev I.V."/>
            <person name="Jackson S.A."/>
            <person name="Sutton T.D.S."/>
            <person name="Dobson A.D.W."/>
            <person name="Rama T."/>
        </authorList>
    </citation>
    <scope>NUCLEOTIDE SEQUENCE</scope>
    <source>
        <strain evidence="10">TS7</strain>
    </source>
</reference>
<dbReference type="GeneID" id="70290307"/>
<dbReference type="PANTHER" id="PTHR31776">
    <property type="entry name" value="ALPHA-L-ARABINOFURANOSIDASE 1"/>
    <property type="match status" value="1"/>
</dbReference>
<dbReference type="GO" id="GO:0046373">
    <property type="term" value="P:L-arabinose metabolic process"/>
    <property type="evidence" value="ECO:0007669"/>
    <property type="project" value="InterPro"/>
</dbReference>
<dbReference type="InterPro" id="IPR017853">
    <property type="entry name" value="GH"/>
</dbReference>
<accession>A0A9P7ZEE0</accession>
<name>A0A9P7ZEE0_9HYPO</name>